<keyword evidence="2" id="KW-0378">Hydrolase</keyword>
<keyword evidence="1" id="KW-1133">Transmembrane helix</keyword>
<evidence type="ECO:0000256" key="1">
    <source>
        <dbReference type="SAM" id="Phobius"/>
    </source>
</evidence>
<accession>A0ABD5ZDA1</accession>
<gene>
    <name evidence="2" type="ORF">ACFQJC_06745</name>
</gene>
<dbReference type="EMBL" id="JBHTAA010000002">
    <property type="protein sequence ID" value="MFC7203206.1"/>
    <property type="molecule type" value="Genomic_DNA"/>
</dbReference>
<keyword evidence="1" id="KW-0812">Transmembrane</keyword>
<keyword evidence="1" id="KW-0472">Membrane</keyword>
<sequence length="182" mass="20106">MVDNLGHAAFGLLFALPAWFLWEARTSIAFVGLATIAAVVPDVDLFLAQLFPAEIHHHGVVHTVLFITISSAILAGVLAVVFDDQIESLLRNDRFDSAGLFGFLFGALLVGGLSHLVADMLSAPDISTPIEPFWPFFDKPWSVDLVWYDAMWVNLGFFSVMVVTHLVVSYFTTSPKQRLITR</sequence>
<organism evidence="2 3">
    <name type="scientific">Haloferax namakaokahaiae</name>
    <dbReference type="NCBI Taxonomy" id="1748331"/>
    <lineage>
        <taxon>Archaea</taxon>
        <taxon>Methanobacteriati</taxon>
        <taxon>Methanobacteriota</taxon>
        <taxon>Stenosarchaea group</taxon>
        <taxon>Halobacteria</taxon>
        <taxon>Halobacteriales</taxon>
        <taxon>Haloferacaceae</taxon>
        <taxon>Haloferax</taxon>
    </lineage>
</organism>
<dbReference type="Proteomes" id="UP001596481">
    <property type="component" value="Unassembled WGS sequence"/>
</dbReference>
<name>A0ABD5ZDA1_9EURY</name>
<feature type="transmembrane region" description="Helical" evidence="1">
    <location>
        <begin position="6"/>
        <end position="22"/>
    </location>
</feature>
<proteinExistence type="predicted"/>
<dbReference type="RefSeq" id="WP_390222546.1">
    <property type="nucleotide sequence ID" value="NZ_JBHTAA010000002.1"/>
</dbReference>
<feature type="transmembrane region" description="Helical" evidence="1">
    <location>
        <begin position="29"/>
        <end position="51"/>
    </location>
</feature>
<feature type="transmembrane region" description="Helical" evidence="1">
    <location>
        <begin position="63"/>
        <end position="83"/>
    </location>
</feature>
<dbReference type="AlphaFoldDB" id="A0ABD5ZDA1"/>
<dbReference type="Pfam" id="PF04307">
    <property type="entry name" value="YdjM"/>
    <property type="match status" value="1"/>
</dbReference>
<dbReference type="GO" id="GO:0016787">
    <property type="term" value="F:hydrolase activity"/>
    <property type="evidence" value="ECO:0007669"/>
    <property type="project" value="UniProtKB-KW"/>
</dbReference>
<feature type="transmembrane region" description="Helical" evidence="1">
    <location>
        <begin position="95"/>
        <end position="118"/>
    </location>
</feature>
<keyword evidence="3" id="KW-1185">Reference proteome</keyword>
<protein>
    <submittedName>
        <fullName evidence="2">Metal-dependent hydrolase</fullName>
    </submittedName>
</protein>
<dbReference type="InterPro" id="IPR007404">
    <property type="entry name" value="YdjM-like"/>
</dbReference>
<feature type="transmembrane region" description="Helical" evidence="1">
    <location>
        <begin position="151"/>
        <end position="172"/>
    </location>
</feature>
<evidence type="ECO:0000313" key="2">
    <source>
        <dbReference type="EMBL" id="MFC7203206.1"/>
    </source>
</evidence>
<evidence type="ECO:0000313" key="3">
    <source>
        <dbReference type="Proteomes" id="UP001596481"/>
    </source>
</evidence>
<comment type="caution">
    <text evidence="2">The sequence shown here is derived from an EMBL/GenBank/DDBJ whole genome shotgun (WGS) entry which is preliminary data.</text>
</comment>
<reference evidence="2 3" key="1">
    <citation type="journal article" date="2019" name="Int. J. Syst. Evol. Microbiol.">
        <title>The Global Catalogue of Microorganisms (GCM) 10K type strain sequencing project: providing services to taxonomists for standard genome sequencing and annotation.</title>
        <authorList>
            <consortium name="The Broad Institute Genomics Platform"/>
            <consortium name="The Broad Institute Genome Sequencing Center for Infectious Disease"/>
            <person name="Wu L."/>
            <person name="Ma J."/>
        </authorList>
    </citation>
    <scope>NUCLEOTIDE SEQUENCE [LARGE SCALE GENOMIC DNA]</scope>
    <source>
        <strain evidence="2 3">DSM 29988</strain>
    </source>
</reference>